<dbReference type="GO" id="GO:0009425">
    <property type="term" value="C:bacterial-type flagellum basal body"/>
    <property type="evidence" value="ECO:0007669"/>
    <property type="project" value="UniProtKB-SubCell"/>
</dbReference>
<feature type="domain" description="Flagellar basal-body/hook protein C-terminal" evidence="6">
    <location>
        <begin position="211"/>
        <end position="255"/>
    </location>
</feature>
<dbReference type="InterPro" id="IPR010930">
    <property type="entry name" value="Flg_bb/hook_C_dom"/>
</dbReference>
<feature type="domain" description="Flagellar basal body rod protein N-terminal" evidence="5">
    <location>
        <begin position="6"/>
        <end position="35"/>
    </location>
</feature>
<comment type="subcellular location">
    <subcellularLocation>
        <location evidence="1 4">Bacterial flagellum basal body</location>
    </subcellularLocation>
</comment>
<keyword evidence="3 4" id="KW-0975">Bacterial flagellum</keyword>
<dbReference type="InterPro" id="IPR053967">
    <property type="entry name" value="LlgE_F_G-like_D1"/>
</dbReference>
<dbReference type="AlphaFoldDB" id="A0A0D0MZS9"/>
<evidence type="ECO:0000256" key="1">
    <source>
        <dbReference type="ARBA" id="ARBA00004117"/>
    </source>
</evidence>
<evidence type="ECO:0000259" key="7">
    <source>
        <dbReference type="Pfam" id="PF22692"/>
    </source>
</evidence>
<dbReference type="InterPro" id="IPR037925">
    <property type="entry name" value="FlgE/F/G-like"/>
</dbReference>
<comment type="similarity">
    <text evidence="2 4">Belongs to the flagella basal body rod proteins family.</text>
</comment>
<evidence type="ECO:0000313" key="8">
    <source>
        <dbReference type="EMBL" id="KIQ61300.1"/>
    </source>
</evidence>
<dbReference type="Pfam" id="PF06429">
    <property type="entry name" value="Flg_bbr_C"/>
    <property type="match status" value="1"/>
</dbReference>
<dbReference type="InterPro" id="IPR001444">
    <property type="entry name" value="Flag_bb_rod_N"/>
</dbReference>
<name>A0A0D0MZS9_PSEFL</name>
<evidence type="ECO:0000256" key="3">
    <source>
        <dbReference type="ARBA" id="ARBA00023143"/>
    </source>
</evidence>
<comment type="caution">
    <text evidence="8">The sequence shown here is derived from an EMBL/GenBank/DDBJ whole genome shotgun (WGS) entry which is preliminary data.</text>
</comment>
<dbReference type="InterPro" id="IPR020013">
    <property type="entry name" value="Flagellar_FlgE/F/G"/>
</dbReference>
<feature type="domain" description="Flagellar hook protein FlgE/F/G-like D1" evidence="7">
    <location>
        <begin position="91"/>
        <end position="154"/>
    </location>
</feature>
<evidence type="ECO:0000256" key="2">
    <source>
        <dbReference type="ARBA" id="ARBA00009677"/>
    </source>
</evidence>
<dbReference type="Pfam" id="PF00460">
    <property type="entry name" value="Flg_bb_rod"/>
    <property type="match status" value="1"/>
</dbReference>
<dbReference type="EMBL" id="JXNZ01000005">
    <property type="protein sequence ID" value="KIQ61300.1"/>
    <property type="molecule type" value="Genomic_DNA"/>
</dbReference>
<organism evidence="8 9">
    <name type="scientific">Pseudomonas fluorescens</name>
    <dbReference type="NCBI Taxonomy" id="294"/>
    <lineage>
        <taxon>Bacteria</taxon>
        <taxon>Pseudomonadati</taxon>
        <taxon>Pseudomonadota</taxon>
        <taxon>Gammaproteobacteria</taxon>
        <taxon>Pseudomonadales</taxon>
        <taxon>Pseudomonadaceae</taxon>
        <taxon>Pseudomonas</taxon>
    </lineage>
</organism>
<reference evidence="8 9" key="1">
    <citation type="submission" date="2015-01" db="EMBL/GenBank/DDBJ databases">
        <title>Draft Genome Sequence of the Biocontrol and Plant Growth-Promoting Rhizobacteria (PGPR) Pseudomonas fluorescens UM270.</title>
        <authorList>
            <person name="Hernandez-Salmeron J.E."/>
            <person name="Santoyo G."/>
            <person name="Moreno-Hagelsieb G."/>
            <person name="Hernandez-Leon R."/>
        </authorList>
    </citation>
    <scope>NUCLEOTIDE SEQUENCE [LARGE SCALE GENOMIC DNA]</scope>
    <source>
        <strain evidence="8 9">UM270</strain>
    </source>
</reference>
<gene>
    <name evidence="8" type="ORF">RL74_00990</name>
</gene>
<dbReference type="PANTHER" id="PTHR30435">
    <property type="entry name" value="FLAGELLAR PROTEIN"/>
    <property type="match status" value="1"/>
</dbReference>
<evidence type="ECO:0000259" key="6">
    <source>
        <dbReference type="Pfam" id="PF06429"/>
    </source>
</evidence>
<keyword evidence="8" id="KW-0966">Cell projection</keyword>
<protein>
    <submittedName>
        <fullName evidence="8">Flagellar basal body rod protein FlgG</fullName>
    </submittedName>
</protein>
<dbReference type="NCBIfam" id="TIGR03506">
    <property type="entry name" value="FlgEFG_subfam"/>
    <property type="match status" value="2"/>
</dbReference>
<evidence type="ECO:0000256" key="4">
    <source>
        <dbReference type="RuleBase" id="RU362116"/>
    </source>
</evidence>
<sequence>MIDSLSIASSGLAANQAWIDSISNNVANMQTIGYKRSQVDFHDMVREVGTRDDGGGMTESLLTGAGIQASQPSQVFSPGTVRESGNALDLAIQGDGFFEVALPTGELAYTRAGRFHLDSEGQLAMPDGQTLTADLRVPPDARNLVIKQNGEVQATITETGEVINVGQVQLAKFASAEALSKLSDGLYRPTQASGEAIYAEPGRDGQGVLLQGYVEMSNVNLIDEMSGLVLAQRAYQMNARLLQASDQILETINNLRR</sequence>
<keyword evidence="8" id="KW-0969">Cilium</keyword>
<keyword evidence="8" id="KW-0282">Flagellum</keyword>
<accession>A0A0D0MZS9</accession>
<dbReference type="PANTHER" id="PTHR30435:SF19">
    <property type="entry name" value="FLAGELLAR BASAL-BODY ROD PROTEIN FLGG"/>
    <property type="match status" value="1"/>
</dbReference>
<dbReference type="PATRIC" id="fig|294.124.peg.201"/>
<dbReference type="RefSeq" id="WP_042727965.1">
    <property type="nucleotide sequence ID" value="NZ_JXNZ01000005.1"/>
</dbReference>
<dbReference type="Pfam" id="PF22692">
    <property type="entry name" value="LlgE_F_G_D1"/>
    <property type="match status" value="1"/>
</dbReference>
<dbReference type="Proteomes" id="UP000032101">
    <property type="component" value="Unassembled WGS sequence"/>
</dbReference>
<evidence type="ECO:0000259" key="5">
    <source>
        <dbReference type="Pfam" id="PF00460"/>
    </source>
</evidence>
<dbReference type="SUPFAM" id="SSF117143">
    <property type="entry name" value="Flagellar hook protein flgE"/>
    <property type="match status" value="1"/>
</dbReference>
<dbReference type="OrthoDB" id="9804559at2"/>
<dbReference type="GO" id="GO:0071978">
    <property type="term" value="P:bacterial-type flagellum-dependent swarming motility"/>
    <property type="evidence" value="ECO:0007669"/>
    <property type="project" value="TreeGrafter"/>
</dbReference>
<proteinExistence type="inferred from homology"/>
<evidence type="ECO:0000313" key="9">
    <source>
        <dbReference type="Proteomes" id="UP000032101"/>
    </source>
</evidence>